<dbReference type="RefSeq" id="WP_132127973.1">
    <property type="nucleotide sequence ID" value="NZ_CP042432.1"/>
</dbReference>
<comment type="similarity">
    <text evidence="2">Belongs to the SusD family.</text>
</comment>
<name>A0A4V2UU31_9SPHI</name>
<dbReference type="Gene3D" id="1.25.40.390">
    <property type="match status" value="1"/>
</dbReference>
<keyword evidence="9" id="KW-1185">Reference proteome</keyword>
<protein>
    <submittedName>
        <fullName evidence="8">Putative outer membrane starch-binding protein</fullName>
    </submittedName>
</protein>
<dbReference type="Pfam" id="PF14322">
    <property type="entry name" value="SusD-like_3"/>
    <property type="match status" value="1"/>
</dbReference>
<keyword evidence="3" id="KW-0732">Signal</keyword>
<evidence type="ECO:0000256" key="1">
    <source>
        <dbReference type="ARBA" id="ARBA00004442"/>
    </source>
</evidence>
<evidence type="ECO:0000259" key="7">
    <source>
        <dbReference type="Pfam" id="PF14322"/>
    </source>
</evidence>
<dbReference type="AlphaFoldDB" id="A0A4V2UU31"/>
<sequence length="608" mass="68926">MKIQHMLFGAAVLLSACNDDVLDRPQLTSPVDDQYWRTETDVELYANDFYSNYFVGYNSAWGTAYTPVRGYTFSDDLTSRNVQSHFENTVPSSRSSTSEAVNMLTQYSGPTWNFAWVRKSNIFIDRLQNVAQPNLETEAFSHWMGVARFFRGFEYSRLVHVFGDVPYFDRVVGDDELDVLYKDRDDRGLVMDAVYEDFKFALENIREDDGKQRLNKYIAAAFVSRLMLFEGTYQHYHNLDAARAKKYLEFAVEAAELVMNSGLYSFDSDFKSLFSSESLDGNPEVILWRTYDAGVGITHHIGSYNNGTEGQPAGANLVLVKSFICNDGKVWQNSAVPEAESFSLDDLTLTRDPRFEASFIDRPHTPSSTLIYTSKFASREALTYIGSSYPAAWGSNTNTSDAPVIRLAEVVLDWIEAKAVLAAYHGGPGVTQADLDQSVNAIRNRPLDEAAIAKGVRKTAPLSLNMLPEDPDRDPDVPALIWEIRRERRMEFFFEHTRLLDLKRWKKIDKMDFSDNPDHFFGPWVDFPAEVPSYLNESFEGILKVRKQDGTIVTYNGSNGSDMVGFFMVENAADRNDFGEEVYLSPVGEAEINQYAEKGYTLTQTEGW</sequence>
<evidence type="ECO:0000313" key="9">
    <source>
        <dbReference type="Proteomes" id="UP000295807"/>
    </source>
</evidence>
<dbReference type="PROSITE" id="PS51257">
    <property type="entry name" value="PROKAR_LIPOPROTEIN"/>
    <property type="match status" value="1"/>
</dbReference>
<comment type="subcellular location">
    <subcellularLocation>
        <location evidence="1">Cell outer membrane</location>
    </subcellularLocation>
</comment>
<dbReference type="SUPFAM" id="SSF48452">
    <property type="entry name" value="TPR-like"/>
    <property type="match status" value="1"/>
</dbReference>
<evidence type="ECO:0000256" key="5">
    <source>
        <dbReference type="ARBA" id="ARBA00023237"/>
    </source>
</evidence>
<dbReference type="GO" id="GO:0009279">
    <property type="term" value="C:cell outer membrane"/>
    <property type="evidence" value="ECO:0007669"/>
    <property type="project" value="UniProtKB-SubCell"/>
</dbReference>
<dbReference type="InterPro" id="IPR011990">
    <property type="entry name" value="TPR-like_helical_dom_sf"/>
</dbReference>
<dbReference type="Pfam" id="PF07980">
    <property type="entry name" value="SusD_RagB"/>
    <property type="match status" value="1"/>
</dbReference>
<dbReference type="Proteomes" id="UP000295807">
    <property type="component" value="Unassembled WGS sequence"/>
</dbReference>
<organism evidence="8 9">
    <name type="scientific">Anseongella ginsenosidimutans</name>
    <dbReference type="NCBI Taxonomy" id="496056"/>
    <lineage>
        <taxon>Bacteria</taxon>
        <taxon>Pseudomonadati</taxon>
        <taxon>Bacteroidota</taxon>
        <taxon>Sphingobacteriia</taxon>
        <taxon>Sphingobacteriales</taxon>
        <taxon>Sphingobacteriaceae</taxon>
        <taxon>Anseongella</taxon>
    </lineage>
</organism>
<gene>
    <name evidence="8" type="ORF">EDD80_10243</name>
</gene>
<keyword evidence="4" id="KW-0472">Membrane</keyword>
<feature type="domain" description="RagB/SusD" evidence="6">
    <location>
        <begin position="368"/>
        <end position="608"/>
    </location>
</feature>
<dbReference type="OrthoDB" id="5694214at2"/>
<dbReference type="InterPro" id="IPR033985">
    <property type="entry name" value="SusD-like_N"/>
</dbReference>
<comment type="caution">
    <text evidence="8">The sequence shown here is derived from an EMBL/GenBank/DDBJ whole genome shotgun (WGS) entry which is preliminary data.</text>
</comment>
<reference evidence="8 9" key="1">
    <citation type="submission" date="2019-03" db="EMBL/GenBank/DDBJ databases">
        <title>Genomic Encyclopedia of Type Strains, Phase IV (KMG-IV): sequencing the most valuable type-strain genomes for metagenomic binning, comparative biology and taxonomic classification.</title>
        <authorList>
            <person name="Goeker M."/>
        </authorList>
    </citation>
    <scope>NUCLEOTIDE SEQUENCE [LARGE SCALE GENOMIC DNA]</scope>
    <source>
        <strain evidence="8 9">DSM 21100</strain>
    </source>
</reference>
<evidence type="ECO:0000259" key="6">
    <source>
        <dbReference type="Pfam" id="PF07980"/>
    </source>
</evidence>
<feature type="domain" description="SusD-like N-terminal" evidence="7">
    <location>
        <begin position="91"/>
        <end position="228"/>
    </location>
</feature>
<dbReference type="InterPro" id="IPR012944">
    <property type="entry name" value="SusD_RagB_dom"/>
</dbReference>
<evidence type="ECO:0000256" key="4">
    <source>
        <dbReference type="ARBA" id="ARBA00023136"/>
    </source>
</evidence>
<accession>A0A4V2UU31</accession>
<evidence type="ECO:0000256" key="2">
    <source>
        <dbReference type="ARBA" id="ARBA00006275"/>
    </source>
</evidence>
<dbReference type="EMBL" id="SMAD01000002">
    <property type="protein sequence ID" value="TCS88853.1"/>
    <property type="molecule type" value="Genomic_DNA"/>
</dbReference>
<evidence type="ECO:0000256" key="3">
    <source>
        <dbReference type="ARBA" id="ARBA00022729"/>
    </source>
</evidence>
<keyword evidence="5" id="KW-0998">Cell outer membrane</keyword>
<proteinExistence type="inferred from homology"/>
<evidence type="ECO:0000313" key="8">
    <source>
        <dbReference type="EMBL" id="TCS88853.1"/>
    </source>
</evidence>